<protein>
    <submittedName>
        <fullName evidence="1">Uncharacterized protein</fullName>
    </submittedName>
</protein>
<dbReference type="EMBL" id="AWWV01006397">
    <property type="protein sequence ID" value="OMP01535.1"/>
    <property type="molecule type" value="Genomic_DNA"/>
</dbReference>
<accession>A0A1R3K384</accession>
<comment type="caution">
    <text evidence="1">The sequence shown here is derived from an EMBL/GenBank/DDBJ whole genome shotgun (WGS) entry which is preliminary data.</text>
</comment>
<sequence length="19" mass="2291">MESLPAGRWSNEIKERMKK</sequence>
<dbReference type="AlphaFoldDB" id="A0A1R3K384"/>
<name>A0A1R3K384_COCAP</name>
<evidence type="ECO:0000313" key="3">
    <source>
        <dbReference type="Proteomes" id="UP000188268"/>
    </source>
</evidence>
<keyword evidence="3" id="KW-1185">Reference proteome</keyword>
<dbReference type="Gramene" id="OMP01535">
    <property type="protein sequence ID" value="OMP01535"/>
    <property type="gene ID" value="CCACVL1_03067"/>
</dbReference>
<gene>
    <name evidence="2" type="ORF">CCACVL1_03067</name>
    <name evidence="1" type="ORF">CCACVL1_03069</name>
</gene>
<dbReference type="Gramene" id="OMP01533">
    <property type="protein sequence ID" value="OMP01533"/>
    <property type="gene ID" value="CCACVL1_03069"/>
</dbReference>
<dbReference type="Proteomes" id="UP000188268">
    <property type="component" value="Unassembled WGS sequence"/>
</dbReference>
<organism evidence="1 3">
    <name type="scientific">Corchorus capsularis</name>
    <name type="common">Jute</name>
    <dbReference type="NCBI Taxonomy" id="210143"/>
    <lineage>
        <taxon>Eukaryota</taxon>
        <taxon>Viridiplantae</taxon>
        <taxon>Streptophyta</taxon>
        <taxon>Embryophyta</taxon>
        <taxon>Tracheophyta</taxon>
        <taxon>Spermatophyta</taxon>
        <taxon>Magnoliopsida</taxon>
        <taxon>eudicotyledons</taxon>
        <taxon>Gunneridae</taxon>
        <taxon>Pentapetalae</taxon>
        <taxon>rosids</taxon>
        <taxon>malvids</taxon>
        <taxon>Malvales</taxon>
        <taxon>Malvaceae</taxon>
        <taxon>Grewioideae</taxon>
        <taxon>Apeibeae</taxon>
        <taxon>Corchorus</taxon>
    </lineage>
</organism>
<evidence type="ECO:0000313" key="2">
    <source>
        <dbReference type="EMBL" id="OMP01535.1"/>
    </source>
</evidence>
<reference evidence="1 3" key="1">
    <citation type="submission" date="2013-09" db="EMBL/GenBank/DDBJ databases">
        <title>Corchorus capsularis genome sequencing.</title>
        <authorList>
            <person name="Alam M."/>
            <person name="Haque M.S."/>
            <person name="Islam M.S."/>
            <person name="Emdad E.M."/>
            <person name="Islam M.M."/>
            <person name="Ahmed B."/>
            <person name="Halim A."/>
            <person name="Hossen Q.M.M."/>
            <person name="Hossain M.Z."/>
            <person name="Ahmed R."/>
            <person name="Khan M.M."/>
            <person name="Islam R."/>
            <person name="Rashid M.M."/>
            <person name="Khan S.A."/>
            <person name="Rahman M.S."/>
            <person name="Alam M."/>
        </authorList>
    </citation>
    <scope>NUCLEOTIDE SEQUENCE [LARGE SCALE GENOMIC DNA]</scope>
    <source>
        <strain evidence="3">cv. CVL-1</strain>
        <tissue evidence="1">Whole seedling</tissue>
    </source>
</reference>
<proteinExistence type="predicted"/>
<evidence type="ECO:0000313" key="1">
    <source>
        <dbReference type="EMBL" id="OMP01533.1"/>
    </source>
</evidence>
<dbReference type="EMBL" id="AWWV01006398">
    <property type="protein sequence ID" value="OMP01533.1"/>
    <property type="molecule type" value="Genomic_DNA"/>
</dbReference>